<dbReference type="Gene3D" id="1.10.630.10">
    <property type="entry name" value="Cytochrome P450"/>
    <property type="match status" value="1"/>
</dbReference>
<dbReference type="GO" id="GO:0005506">
    <property type="term" value="F:iron ion binding"/>
    <property type="evidence" value="ECO:0007669"/>
    <property type="project" value="InterPro"/>
</dbReference>
<dbReference type="PANTHER" id="PTHR24280:SF4">
    <property type="entry name" value="CYTOCHROME P450 20A1"/>
    <property type="match status" value="1"/>
</dbReference>
<dbReference type="InterPro" id="IPR002401">
    <property type="entry name" value="Cyt_P450_E_grp-I"/>
</dbReference>
<comment type="similarity">
    <text evidence="1">Belongs to the cytochrome P450 family.</text>
</comment>
<dbReference type="AlphaFoldDB" id="A0A914BRF3"/>
<dbReference type="SUPFAM" id="SSF48264">
    <property type="entry name" value="Cytochrome P450"/>
    <property type="match status" value="1"/>
</dbReference>
<protein>
    <recommendedName>
        <fullName evidence="6">Cytochrome P450</fullName>
    </recommendedName>
</protein>
<dbReference type="PRINTS" id="PR00463">
    <property type="entry name" value="EP450I"/>
</dbReference>
<evidence type="ECO:0008006" key="6">
    <source>
        <dbReference type="Google" id="ProtNLM"/>
    </source>
</evidence>
<evidence type="ECO:0000256" key="1">
    <source>
        <dbReference type="ARBA" id="ARBA00010617"/>
    </source>
</evidence>
<evidence type="ECO:0000256" key="3">
    <source>
        <dbReference type="SAM" id="MobiDB-lite"/>
    </source>
</evidence>
<dbReference type="GO" id="GO:0016020">
    <property type="term" value="C:membrane"/>
    <property type="evidence" value="ECO:0007669"/>
    <property type="project" value="TreeGrafter"/>
</dbReference>
<dbReference type="GeneID" id="119746141"/>
<sequence>MLFISLFVIFAVIFLIAFQHIFSVSKSPGKEKIPGARPSNSRDGNKPDIAAAGNIHNYLLDLHGKYGPLASFWYGPKYVVSIASPELFMEHHVRMTSNRPPDMMEMLGILFGSNAIQFAKTDDAIRRRELYDHTLRHETLTHFYPTFNKVARETVQALSGIPEGTRIPLVHHCIDMSIKGIVRTCFGDYFKTEEAVDHLREVWTACWNELELLQIKGPPKPGSKRDKTFKKDLASIKTLGPKMIQHRRDNPCFLEYQTFIDALLEDELPEEQMHDDCVGFLIGGLQTVGIWTFWALYFLASSPDCQEKLYLNVIEAVGQGDVEDMNHEDLRYVGQVIKETLRLSVLSTYTCRYHDDDFELAGHVLKAGTTTVHAIGVVMEDPVLWPDPSKFDPERFDIHRMTARQKRAFKPFGFAGQRTCPGQHFAKLEAAVFIAVLCRAFKFRLVKGQSVKKNYGLITRPDCEVWVTLEKRK</sequence>
<dbReference type="OMA" id="EIWITIL"/>
<organism evidence="4 5">
    <name type="scientific">Patiria miniata</name>
    <name type="common">Bat star</name>
    <name type="synonym">Asterina miniata</name>
    <dbReference type="NCBI Taxonomy" id="46514"/>
    <lineage>
        <taxon>Eukaryota</taxon>
        <taxon>Metazoa</taxon>
        <taxon>Echinodermata</taxon>
        <taxon>Eleutherozoa</taxon>
        <taxon>Asterozoa</taxon>
        <taxon>Asteroidea</taxon>
        <taxon>Valvatacea</taxon>
        <taxon>Valvatida</taxon>
        <taxon>Asterinidae</taxon>
        <taxon>Patiria</taxon>
    </lineage>
</organism>
<keyword evidence="2" id="KW-0349">Heme</keyword>
<keyword evidence="5" id="KW-1185">Reference proteome</keyword>
<dbReference type="GO" id="GO:0016705">
    <property type="term" value="F:oxidoreductase activity, acting on paired donors, with incorporation or reduction of molecular oxygen"/>
    <property type="evidence" value="ECO:0007669"/>
    <property type="project" value="InterPro"/>
</dbReference>
<proteinExistence type="inferred from homology"/>
<dbReference type="GO" id="GO:0004497">
    <property type="term" value="F:monooxygenase activity"/>
    <property type="evidence" value="ECO:0007669"/>
    <property type="project" value="InterPro"/>
</dbReference>
<dbReference type="Proteomes" id="UP000887568">
    <property type="component" value="Unplaced"/>
</dbReference>
<feature type="region of interest" description="Disordered" evidence="3">
    <location>
        <begin position="27"/>
        <end position="47"/>
    </location>
</feature>
<dbReference type="PANTHER" id="PTHR24280">
    <property type="entry name" value="CYTOCHROME P450 20A1"/>
    <property type="match status" value="1"/>
</dbReference>
<keyword evidence="2" id="KW-0408">Iron</keyword>
<dbReference type="InterPro" id="IPR001128">
    <property type="entry name" value="Cyt_P450"/>
</dbReference>
<evidence type="ECO:0000313" key="5">
    <source>
        <dbReference type="Proteomes" id="UP000887568"/>
    </source>
</evidence>
<accession>A0A914BRF3</accession>
<comment type="cofactor">
    <cofactor evidence="2">
        <name>heme</name>
        <dbReference type="ChEBI" id="CHEBI:30413"/>
    </cofactor>
</comment>
<dbReference type="Pfam" id="PF00067">
    <property type="entry name" value="p450"/>
    <property type="match status" value="1"/>
</dbReference>
<name>A0A914BRF3_PATMI</name>
<evidence type="ECO:0000256" key="2">
    <source>
        <dbReference type="PIRSR" id="PIRSR602401-1"/>
    </source>
</evidence>
<evidence type="ECO:0000313" key="4">
    <source>
        <dbReference type="EnsemblMetazoa" id="XP_038078873.1"/>
    </source>
</evidence>
<dbReference type="OrthoDB" id="1470350at2759"/>
<dbReference type="InterPro" id="IPR036396">
    <property type="entry name" value="Cyt_P450_sf"/>
</dbReference>
<dbReference type="GO" id="GO:0020037">
    <property type="term" value="F:heme binding"/>
    <property type="evidence" value="ECO:0007669"/>
    <property type="project" value="InterPro"/>
</dbReference>
<dbReference type="EnsemblMetazoa" id="XM_038222945.1">
    <property type="protein sequence ID" value="XP_038078873.1"/>
    <property type="gene ID" value="LOC119746141"/>
</dbReference>
<feature type="binding site" description="axial binding residue" evidence="2">
    <location>
        <position position="420"/>
    </location>
    <ligand>
        <name>heme</name>
        <dbReference type="ChEBI" id="CHEBI:30413"/>
    </ligand>
    <ligandPart>
        <name>Fe</name>
        <dbReference type="ChEBI" id="CHEBI:18248"/>
    </ligandPart>
</feature>
<dbReference type="RefSeq" id="XP_038078873.1">
    <property type="nucleotide sequence ID" value="XM_038222945.1"/>
</dbReference>
<reference evidence="4" key="1">
    <citation type="submission" date="2022-11" db="UniProtKB">
        <authorList>
            <consortium name="EnsemblMetazoa"/>
        </authorList>
    </citation>
    <scope>IDENTIFICATION</scope>
</reference>
<dbReference type="InterPro" id="IPR052666">
    <property type="entry name" value="CYP450_20A1-like"/>
</dbReference>
<keyword evidence="2" id="KW-0479">Metal-binding</keyword>